<keyword evidence="2" id="KW-0413">Isomerase</keyword>
<evidence type="ECO:0000259" key="1">
    <source>
        <dbReference type="Pfam" id="PF12680"/>
    </source>
</evidence>
<dbReference type="EMBL" id="JXQQ01000007">
    <property type="protein sequence ID" value="KIQ36265.1"/>
    <property type="molecule type" value="Genomic_DNA"/>
</dbReference>
<dbReference type="Pfam" id="PF12680">
    <property type="entry name" value="SnoaL_2"/>
    <property type="match status" value="1"/>
</dbReference>
<feature type="domain" description="SnoaL-like" evidence="1">
    <location>
        <begin position="11"/>
        <end position="106"/>
    </location>
</feature>
<proteinExistence type="predicted"/>
<dbReference type="Gene3D" id="3.10.450.50">
    <property type="match status" value="1"/>
</dbReference>
<dbReference type="AlphaFoldDB" id="A0A0D0N4C0"/>
<dbReference type="GO" id="GO:0016853">
    <property type="term" value="F:isomerase activity"/>
    <property type="evidence" value="ECO:0007669"/>
    <property type="project" value="UniProtKB-KW"/>
</dbReference>
<dbReference type="PANTHER" id="PTHR41252">
    <property type="entry name" value="BLR2505 PROTEIN"/>
    <property type="match status" value="1"/>
</dbReference>
<name>A0A0D0N4C0_VARPD</name>
<organism evidence="2 3">
    <name type="scientific">Variovorax paradoxus</name>
    <dbReference type="NCBI Taxonomy" id="34073"/>
    <lineage>
        <taxon>Bacteria</taxon>
        <taxon>Pseudomonadati</taxon>
        <taxon>Pseudomonadota</taxon>
        <taxon>Betaproteobacteria</taxon>
        <taxon>Burkholderiales</taxon>
        <taxon>Comamonadaceae</taxon>
        <taxon>Variovorax</taxon>
    </lineage>
</organism>
<dbReference type="PANTHER" id="PTHR41252:SF1">
    <property type="entry name" value="BLR2505 PROTEIN"/>
    <property type="match status" value="1"/>
</dbReference>
<dbReference type="Proteomes" id="UP000032067">
    <property type="component" value="Unassembled WGS sequence"/>
</dbReference>
<sequence>MPATNKAILEKANAAIVEGDYEGFLAFCTEDTEWTFVGDRTLSGKDAVRQWMATAYIEPPRFEVHRLVAEDDIVTALGEITLKDEAGKDTRHAYCDVWRFREGRMAGLHAFVIEGPLEGGAAAQKR</sequence>
<dbReference type="InterPro" id="IPR037401">
    <property type="entry name" value="SnoaL-like"/>
</dbReference>
<evidence type="ECO:0000313" key="2">
    <source>
        <dbReference type="EMBL" id="KIQ36265.1"/>
    </source>
</evidence>
<gene>
    <name evidence="2" type="ORF">RT97_02320</name>
</gene>
<comment type="caution">
    <text evidence="2">The sequence shown here is derived from an EMBL/GenBank/DDBJ whole genome shotgun (WGS) entry which is preliminary data.</text>
</comment>
<accession>A0A0D0N4C0</accession>
<protein>
    <submittedName>
        <fullName evidence="2">Ketosteroid isomerase</fullName>
    </submittedName>
</protein>
<dbReference type="SUPFAM" id="SSF54427">
    <property type="entry name" value="NTF2-like"/>
    <property type="match status" value="1"/>
</dbReference>
<evidence type="ECO:0000313" key="3">
    <source>
        <dbReference type="Proteomes" id="UP000032067"/>
    </source>
</evidence>
<dbReference type="OrthoDB" id="129343at2"/>
<dbReference type="InterPro" id="IPR032710">
    <property type="entry name" value="NTF2-like_dom_sf"/>
</dbReference>
<reference evidence="2 3" key="1">
    <citation type="submission" date="2014-12" db="EMBL/GenBank/DDBJ databases">
        <title>16Stimator: statistical estimation of ribosomal gene copy numbers from draft genome assemblies.</title>
        <authorList>
            <person name="Perisin M.A."/>
            <person name="Vetter M."/>
            <person name="Gilbert J.A."/>
            <person name="Bergelson J."/>
        </authorList>
    </citation>
    <scope>NUCLEOTIDE SEQUENCE [LARGE SCALE GENOMIC DNA]</scope>
    <source>
        <strain evidence="2 3">MEDvA23</strain>
    </source>
</reference>
<dbReference type="RefSeq" id="WP_042577171.1">
    <property type="nucleotide sequence ID" value="NZ_JXQQ01000007.1"/>
</dbReference>